<dbReference type="AlphaFoldDB" id="A0AAN8WVC0"/>
<evidence type="ECO:0000313" key="3">
    <source>
        <dbReference type="Proteomes" id="UP001381693"/>
    </source>
</evidence>
<feature type="region of interest" description="Disordered" evidence="1">
    <location>
        <begin position="37"/>
        <end position="82"/>
    </location>
</feature>
<sequence length="229" mass="25875">MAKYSDSMGRENTEEEIPSPLSPPPFSGLLSILFSKQKKKEPSRKHDIKILVDEPEESSTVTAKPHLCVHDAENDSNEEGERSCDILLEKEHITGKKGERIFPVELPLISTTEKKIKMNSKVREREQHLALPTTNPGRTLTADRPPLPPPRPISESYLRPEQVNSPTPVEIAIMHQKNKEGKPSPIPKFTILARPPPPLSVCKKNEISKTRGEEDSKIYEYFRNISITK</sequence>
<keyword evidence="3" id="KW-1185">Reference proteome</keyword>
<name>A0AAN8WVC0_HALRR</name>
<evidence type="ECO:0000313" key="2">
    <source>
        <dbReference type="EMBL" id="KAK7069123.1"/>
    </source>
</evidence>
<feature type="region of interest" description="Disordered" evidence="1">
    <location>
        <begin position="178"/>
        <end position="197"/>
    </location>
</feature>
<feature type="compositionally biased region" description="Basic and acidic residues" evidence="1">
    <location>
        <begin position="68"/>
        <end position="82"/>
    </location>
</feature>
<accession>A0AAN8WVC0</accession>
<gene>
    <name evidence="2" type="ORF">SK128_004108</name>
</gene>
<evidence type="ECO:0000256" key="1">
    <source>
        <dbReference type="SAM" id="MobiDB-lite"/>
    </source>
</evidence>
<organism evidence="2 3">
    <name type="scientific">Halocaridina rubra</name>
    <name type="common">Hawaiian red shrimp</name>
    <dbReference type="NCBI Taxonomy" id="373956"/>
    <lineage>
        <taxon>Eukaryota</taxon>
        <taxon>Metazoa</taxon>
        <taxon>Ecdysozoa</taxon>
        <taxon>Arthropoda</taxon>
        <taxon>Crustacea</taxon>
        <taxon>Multicrustacea</taxon>
        <taxon>Malacostraca</taxon>
        <taxon>Eumalacostraca</taxon>
        <taxon>Eucarida</taxon>
        <taxon>Decapoda</taxon>
        <taxon>Pleocyemata</taxon>
        <taxon>Caridea</taxon>
        <taxon>Atyoidea</taxon>
        <taxon>Atyidae</taxon>
        <taxon>Halocaridina</taxon>
    </lineage>
</organism>
<protein>
    <submittedName>
        <fullName evidence="2">Uncharacterized protein</fullName>
    </submittedName>
</protein>
<dbReference type="EMBL" id="JAXCGZ010017016">
    <property type="protein sequence ID" value="KAK7069123.1"/>
    <property type="molecule type" value="Genomic_DNA"/>
</dbReference>
<feature type="region of interest" description="Disordered" evidence="1">
    <location>
        <begin position="1"/>
        <end position="25"/>
    </location>
</feature>
<comment type="caution">
    <text evidence="2">The sequence shown here is derived from an EMBL/GenBank/DDBJ whole genome shotgun (WGS) entry which is preliminary data.</text>
</comment>
<reference evidence="2 3" key="1">
    <citation type="submission" date="2023-11" db="EMBL/GenBank/DDBJ databases">
        <title>Halocaridina rubra genome assembly.</title>
        <authorList>
            <person name="Smith C."/>
        </authorList>
    </citation>
    <scope>NUCLEOTIDE SEQUENCE [LARGE SCALE GENOMIC DNA]</scope>
    <source>
        <strain evidence="2">EP-1</strain>
        <tissue evidence="2">Whole</tissue>
    </source>
</reference>
<proteinExistence type="predicted"/>
<dbReference type="Proteomes" id="UP001381693">
    <property type="component" value="Unassembled WGS sequence"/>
</dbReference>